<dbReference type="SUPFAM" id="SSF55729">
    <property type="entry name" value="Acyl-CoA N-acyltransferases (Nat)"/>
    <property type="match status" value="1"/>
</dbReference>
<dbReference type="EMBL" id="AP023367">
    <property type="protein sequence ID" value="BCJ94410.1"/>
    <property type="molecule type" value="Genomic_DNA"/>
</dbReference>
<dbReference type="Gene3D" id="3.40.50.1110">
    <property type="entry name" value="SGNH hydrolase"/>
    <property type="match status" value="1"/>
</dbReference>
<gene>
    <name evidence="1" type="ORF">acsn021_19790</name>
</gene>
<dbReference type="NCBIfam" id="TIGR01681">
    <property type="entry name" value="HAD-SF-IIIC"/>
    <property type="match status" value="1"/>
</dbReference>
<dbReference type="InterPro" id="IPR036514">
    <property type="entry name" value="SGNH_hydro_sf"/>
</dbReference>
<keyword evidence="2" id="KW-1185">Reference proteome</keyword>
<accession>A0A6S6R4S0</accession>
<organism evidence="1 2">
    <name type="scientific">Anaerocolumna cellulosilytica</name>
    <dbReference type="NCBI Taxonomy" id="433286"/>
    <lineage>
        <taxon>Bacteria</taxon>
        <taxon>Bacillati</taxon>
        <taxon>Bacillota</taxon>
        <taxon>Clostridia</taxon>
        <taxon>Lachnospirales</taxon>
        <taxon>Lachnospiraceae</taxon>
        <taxon>Anaerocolumna</taxon>
    </lineage>
</organism>
<proteinExistence type="predicted"/>
<dbReference type="InterPro" id="IPR010033">
    <property type="entry name" value="HAD_SF_ppase_IIIC"/>
</dbReference>
<dbReference type="Proteomes" id="UP000515561">
    <property type="component" value="Chromosome"/>
</dbReference>
<dbReference type="InterPro" id="IPR036412">
    <property type="entry name" value="HAD-like_sf"/>
</dbReference>
<sequence length="560" mass="64735">MNDKVQFLLISDFTINPLQSLLKQQFHHYSCDFMVSPIGQIIQSVNEICCQKPSTMEQAVILWTMPDRQIHEFKKLYSNNMYDKNVMFRQVLEYAEYIRKLSEVVKFIAVPIWTLNSNYRGNGILNFRYSTGIYSVLMQMNLKLAKALEDLSNVYILYTDQWMKVSEKAEDEKMWYFGKIPFTQSIFRQAAEDIKSIYDVLTGRTKKLLVLDLDNTLWGGIAGEDGINGIRLGGVDYIGEAFLEFQKHLLQLKNKGLLLAICSKNDEDTAMEIIEKHTEMILRKEDFVGFKINWEDKAKNIRELALELNLGLASVVFIDDSPFERARVMSELPEVLVPEWPMEPIHYVKALNGLRCFDKASFSTEDTQRTNYYRQEQERKKTIENTSNIEEWLYQIALEVRFEPVNDSNVQRVSQLLNKTNQFNLITRRLEQYEIMAYCNQEQAGGVAFYAADKFGSYGLIGFSSYEMNENSLFIKDFLLSCRAMGKGIEMAMLNILKDIAVSEGKDRILAQYIPTDRNKASGDFLGTSGFMKDGAMYVQHNLRAINKPPYITITNEIEI</sequence>
<dbReference type="AlphaFoldDB" id="A0A6S6R4S0"/>
<dbReference type="Gene3D" id="3.40.50.1000">
    <property type="entry name" value="HAD superfamily/HAD-like"/>
    <property type="match status" value="1"/>
</dbReference>
<protein>
    <submittedName>
        <fullName evidence="1">Uncharacterized protein</fullName>
    </submittedName>
</protein>
<name>A0A6S6R4S0_9FIRM</name>
<dbReference type="KEGG" id="acel:acsn021_19790"/>
<dbReference type="InterPro" id="IPR023214">
    <property type="entry name" value="HAD_sf"/>
</dbReference>
<evidence type="ECO:0000313" key="1">
    <source>
        <dbReference type="EMBL" id="BCJ94410.1"/>
    </source>
</evidence>
<dbReference type="InterPro" id="IPR016181">
    <property type="entry name" value="Acyl_CoA_acyltransferase"/>
</dbReference>
<evidence type="ECO:0000313" key="2">
    <source>
        <dbReference type="Proteomes" id="UP000515561"/>
    </source>
</evidence>
<dbReference type="RefSeq" id="WP_184093353.1">
    <property type="nucleotide sequence ID" value="NZ_AP023367.1"/>
</dbReference>
<reference evidence="1 2" key="1">
    <citation type="journal article" date="2016" name="Int. J. Syst. Evol. Microbiol.">
        <title>Descriptions of Anaerotaenia torta gen. nov., sp. nov. and Anaerocolumna cellulosilytica gen. nov., sp. nov. isolated from a methanogenic reactor of cattle waste.</title>
        <authorList>
            <person name="Uek A."/>
            <person name="Ohtaki Y."/>
            <person name="Kaku N."/>
            <person name="Ueki K."/>
        </authorList>
    </citation>
    <scope>NUCLEOTIDE SEQUENCE [LARGE SCALE GENOMIC DNA]</scope>
    <source>
        <strain evidence="1 2">SN021</strain>
    </source>
</reference>
<dbReference type="NCBIfam" id="TIGR01686">
    <property type="entry name" value="FkbH"/>
    <property type="match status" value="1"/>
</dbReference>
<dbReference type="InterPro" id="IPR010037">
    <property type="entry name" value="FkbH_domain"/>
</dbReference>
<dbReference type="SUPFAM" id="SSF56784">
    <property type="entry name" value="HAD-like"/>
    <property type="match status" value="1"/>
</dbReference>